<evidence type="ECO:0000313" key="2">
    <source>
        <dbReference type="Proteomes" id="UP000276133"/>
    </source>
</evidence>
<dbReference type="Proteomes" id="UP000276133">
    <property type="component" value="Unassembled WGS sequence"/>
</dbReference>
<accession>A0A3M7QCE1</accession>
<name>A0A3M7QCE1_BRAPC</name>
<keyword evidence="2" id="KW-1185">Reference proteome</keyword>
<gene>
    <name evidence="1" type="ORF">BpHYR1_022410</name>
</gene>
<protein>
    <submittedName>
        <fullName evidence="1">Uncharacterized protein</fullName>
    </submittedName>
</protein>
<proteinExistence type="predicted"/>
<comment type="caution">
    <text evidence="1">The sequence shown here is derived from an EMBL/GenBank/DDBJ whole genome shotgun (WGS) entry which is preliminary data.</text>
</comment>
<dbReference type="EMBL" id="REGN01006685">
    <property type="protein sequence ID" value="RNA08618.1"/>
    <property type="molecule type" value="Genomic_DNA"/>
</dbReference>
<dbReference type="AlphaFoldDB" id="A0A3M7QCE1"/>
<evidence type="ECO:0000313" key="1">
    <source>
        <dbReference type="EMBL" id="RNA08618.1"/>
    </source>
</evidence>
<organism evidence="1 2">
    <name type="scientific">Brachionus plicatilis</name>
    <name type="common">Marine rotifer</name>
    <name type="synonym">Brachionus muelleri</name>
    <dbReference type="NCBI Taxonomy" id="10195"/>
    <lineage>
        <taxon>Eukaryota</taxon>
        <taxon>Metazoa</taxon>
        <taxon>Spiralia</taxon>
        <taxon>Gnathifera</taxon>
        <taxon>Rotifera</taxon>
        <taxon>Eurotatoria</taxon>
        <taxon>Monogononta</taxon>
        <taxon>Pseudotrocha</taxon>
        <taxon>Ploima</taxon>
        <taxon>Brachionidae</taxon>
        <taxon>Brachionus</taxon>
    </lineage>
</organism>
<reference evidence="1 2" key="1">
    <citation type="journal article" date="2018" name="Sci. Rep.">
        <title>Genomic signatures of local adaptation to the degree of environmental predictability in rotifers.</title>
        <authorList>
            <person name="Franch-Gras L."/>
            <person name="Hahn C."/>
            <person name="Garcia-Roger E.M."/>
            <person name="Carmona M.J."/>
            <person name="Serra M."/>
            <person name="Gomez A."/>
        </authorList>
    </citation>
    <scope>NUCLEOTIDE SEQUENCE [LARGE SCALE GENOMIC DNA]</scope>
    <source>
        <strain evidence="1">HYR1</strain>
    </source>
</reference>
<sequence length="80" mass="9228">MNILILKGDRSPGTDEQPNLNRKVFQLVPLIALKDYDAAFGWLEKDKTIFLHTIQTKKKLQKKDVEAFKDARDKCILTVL</sequence>